<dbReference type="Proteomes" id="UP000643610">
    <property type="component" value="Unassembled WGS sequence"/>
</dbReference>
<evidence type="ECO:0000313" key="1">
    <source>
        <dbReference type="EMBL" id="MBC3831465.1"/>
    </source>
</evidence>
<accession>A0ABR6XPN2</accession>
<protein>
    <submittedName>
        <fullName evidence="1">Uncharacterized protein</fullName>
    </submittedName>
</protein>
<sequence>MKDKLAVVILGNRNSGKSTTWYELFGAQVRTGQNGRRLNLTKCHYMEDVFLVNGSPEERNEPIANNFAAHSARVVLCSTQYVTNNATLPWFINNGYELYVQWLNPGYHDSSKYRDTLNLIDYLVDAGATVKMQNGKLHVADRVKELRQFIFGWASGRNLINLEF</sequence>
<name>A0ABR6XPN2_9BURK</name>
<proteinExistence type="predicted"/>
<evidence type="ECO:0000313" key="2">
    <source>
        <dbReference type="Proteomes" id="UP000643610"/>
    </source>
</evidence>
<organism evidence="1 2">
    <name type="scientific">Undibacterium amnicola</name>
    <dbReference type="NCBI Taxonomy" id="1834038"/>
    <lineage>
        <taxon>Bacteria</taxon>
        <taxon>Pseudomonadati</taxon>
        <taxon>Pseudomonadota</taxon>
        <taxon>Betaproteobacteria</taxon>
        <taxon>Burkholderiales</taxon>
        <taxon>Oxalobacteraceae</taxon>
        <taxon>Undibacterium</taxon>
    </lineage>
</organism>
<dbReference type="EMBL" id="JACOFU010000003">
    <property type="protein sequence ID" value="MBC3831465.1"/>
    <property type="molecule type" value="Genomic_DNA"/>
</dbReference>
<gene>
    <name evidence="1" type="ORF">H8K33_08085</name>
</gene>
<dbReference type="RefSeq" id="WP_186890523.1">
    <property type="nucleotide sequence ID" value="NZ_JACOFU010000003.1"/>
</dbReference>
<comment type="caution">
    <text evidence="1">The sequence shown here is derived from an EMBL/GenBank/DDBJ whole genome shotgun (WGS) entry which is preliminary data.</text>
</comment>
<reference evidence="1 2" key="1">
    <citation type="submission" date="2020-08" db="EMBL/GenBank/DDBJ databases">
        <title>Novel species isolated from subtropical streams in China.</title>
        <authorList>
            <person name="Lu H."/>
        </authorList>
    </citation>
    <scope>NUCLEOTIDE SEQUENCE [LARGE SCALE GENOMIC DNA]</scope>
    <source>
        <strain evidence="1 2">KCTC 52442</strain>
    </source>
</reference>
<keyword evidence="2" id="KW-1185">Reference proteome</keyword>